<dbReference type="SUPFAM" id="SSF51430">
    <property type="entry name" value="NAD(P)-linked oxidoreductase"/>
    <property type="match status" value="1"/>
</dbReference>
<organism evidence="5 6">
    <name type="scientific">Verticillium longisporum</name>
    <name type="common">Verticillium dahliae var. longisporum</name>
    <dbReference type="NCBI Taxonomy" id="100787"/>
    <lineage>
        <taxon>Eukaryota</taxon>
        <taxon>Fungi</taxon>
        <taxon>Dikarya</taxon>
        <taxon>Ascomycota</taxon>
        <taxon>Pezizomycotina</taxon>
        <taxon>Sordariomycetes</taxon>
        <taxon>Hypocreomycetidae</taxon>
        <taxon>Glomerellales</taxon>
        <taxon>Plectosphaerellaceae</taxon>
        <taxon>Verticillium</taxon>
    </lineage>
</organism>
<feature type="domain" description="Fatty acid hydroxylase" evidence="4">
    <location>
        <begin position="148"/>
        <end position="282"/>
    </location>
</feature>
<dbReference type="Pfam" id="PF00248">
    <property type="entry name" value="Aldo_ket_red"/>
    <property type="match status" value="1"/>
</dbReference>
<dbReference type="EMBL" id="CVQH01026161">
    <property type="protein sequence ID" value="CRK40161.1"/>
    <property type="molecule type" value="Genomic_DNA"/>
</dbReference>
<dbReference type="AlphaFoldDB" id="A0A0G4N0L3"/>
<keyword evidence="2" id="KW-1133">Transmembrane helix</keyword>
<feature type="non-terminal residue" evidence="5">
    <location>
        <position position="433"/>
    </location>
</feature>
<protein>
    <recommendedName>
        <fullName evidence="7">NADP-dependent oxidoreductase domain-containing protein</fullName>
    </recommendedName>
</protein>
<evidence type="ECO:0000259" key="4">
    <source>
        <dbReference type="Pfam" id="PF04116"/>
    </source>
</evidence>
<keyword evidence="1" id="KW-0560">Oxidoreductase</keyword>
<dbReference type="Gene3D" id="3.20.20.100">
    <property type="entry name" value="NADP-dependent oxidoreductase domain"/>
    <property type="match status" value="1"/>
</dbReference>
<dbReference type="PROSITE" id="PS00062">
    <property type="entry name" value="ALDOKETO_REDUCTASE_2"/>
    <property type="match status" value="1"/>
</dbReference>
<dbReference type="Pfam" id="PF04116">
    <property type="entry name" value="FA_hydroxylase"/>
    <property type="match status" value="1"/>
</dbReference>
<dbReference type="Proteomes" id="UP000044602">
    <property type="component" value="Unassembled WGS sequence"/>
</dbReference>
<accession>A0A0G4N0L3</accession>
<evidence type="ECO:0008006" key="7">
    <source>
        <dbReference type="Google" id="ProtNLM"/>
    </source>
</evidence>
<dbReference type="GO" id="GO:0005506">
    <property type="term" value="F:iron ion binding"/>
    <property type="evidence" value="ECO:0007669"/>
    <property type="project" value="InterPro"/>
</dbReference>
<feature type="transmembrane region" description="Helical" evidence="2">
    <location>
        <begin position="56"/>
        <end position="77"/>
    </location>
</feature>
<evidence type="ECO:0000256" key="2">
    <source>
        <dbReference type="SAM" id="Phobius"/>
    </source>
</evidence>
<keyword evidence="2" id="KW-0472">Membrane</keyword>
<keyword evidence="2" id="KW-0812">Transmembrane</keyword>
<dbReference type="GO" id="GO:0016491">
    <property type="term" value="F:oxidoreductase activity"/>
    <property type="evidence" value="ECO:0007669"/>
    <property type="project" value="UniProtKB-KW"/>
</dbReference>
<dbReference type="InterPro" id="IPR036812">
    <property type="entry name" value="NAD(P)_OxRdtase_dom_sf"/>
</dbReference>
<dbReference type="InterPro" id="IPR018170">
    <property type="entry name" value="Aldo/ket_reductase_CS"/>
</dbReference>
<feature type="domain" description="NADP-dependent oxidoreductase" evidence="3">
    <location>
        <begin position="287"/>
        <end position="432"/>
    </location>
</feature>
<evidence type="ECO:0000256" key="1">
    <source>
        <dbReference type="ARBA" id="ARBA00023002"/>
    </source>
</evidence>
<dbReference type="InterPro" id="IPR023210">
    <property type="entry name" value="NADP_OxRdtase_dom"/>
</dbReference>
<feature type="transmembrane region" description="Helical" evidence="2">
    <location>
        <begin position="20"/>
        <end position="44"/>
    </location>
</feature>
<dbReference type="STRING" id="100787.A0A0G4N0L3"/>
<dbReference type="PROSITE" id="PS00063">
    <property type="entry name" value="ALDOKETO_REDUCTASE_3"/>
    <property type="match status" value="1"/>
</dbReference>
<dbReference type="GO" id="GO:0008610">
    <property type="term" value="P:lipid biosynthetic process"/>
    <property type="evidence" value="ECO:0007669"/>
    <property type="project" value="InterPro"/>
</dbReference>
<proteinExistence type="predicted"/>
<evidence type="ECO:0000313" key="5">
    <source>
        <dbReference type="EMBL" id="CRK40161.1"/>
    </source>
</evidence>
<keyword evidence="6" id="KW-1185">Reference proteome</keyword>
<evidence type="ECO:0000259" key="3">
    <source>
        <dbReference type="Pfam" id="PF00248"/>
    </source>
</evidence>
<evidence type="ECO:0000313" key="6">
    <source>
        <dbReference type="Proteomes" id="UP000044602"/>
    </source>
</evidence>
<reference evidence="5 6" key="1">
    <citation type="submission" date="2015-05" db="EMBL/GenBank/DDBJ databases">
        <authorList>
            <person name="Wang D.B."/>
            <person name="Wang M."/>
        </authorList>
    </citation>
    <scope>NUCLEOTIDE SEQUENCE [LARGE SCALE GENOMIC DNA]</scope>
    <source>
        <strain evidence="5">VL1</strain>
    </source>
</reference>
<sequence>MDLLMSLPIISYFLAPSVTSWSTSLNLLFFYMTWTTLVLSHSALKIELMGTLGLRLVFWLLPSLVFLLFDTLIPILAESLKYGGTSALPPTDPVFLARTLGLSIVNLALAVGLEAGISIAWTTAFQTPIFTTSTTLPFPWQLVKHITILLAARELITYYLHARVLHAPSRGRNSLAALHKKHAHHRSAPPFSLLLFADHPLPFLVHRVLPLYPPSLALRPHLLTYFLFVGLCTLEETLATSGYSTVPGIMMGGITRRTAGHYAGGGRGNYGAWGLLDWAHGTSKHHPDWDFVDTWREMQKLVGTGKVRNIGVSNFGIKNLERLLNDPSCKTVPAVNQIELHPCNPSPKLLEYNASKGIHSTAYSCLGSTDSPLYKNETLLNIAKAKGKTPQQVLLLWGLSRGTSVIPKSVSKERIAANYELDGWELTDDEIKQ</sequence>
<dbReference type="InterPro" id="IPR020471">
    <property type="entry name" value="AKR"/>
</dbReference>
<gene>
    <name evidence="5" type="ORF">BN1708_016778</name>
</gene>
<dbReference type="InterPro" id="IPR006694">
    <property type="entry name" value="Fatty_acid_hydroxylase"/>
</dbReference>
<dbReference type="PANTHER" id="PTHR11732">
    <property type="entry name" value="ALDO/KETO REDUCTASE"/>
    <property type="match status" value="1"/>
</dbReference>
<name>A0A0G4N0L3_VERLO</name>